<protein>
    <submittedName>
        <fullName evidence="3">Extracellular solute-binding protein</fullName>
    </submittedName>
</protein>
<dbReference type="InterPro" id="IPR006059">
    <property type="entry name" value="SBP"/>
</dbReference>
<gene>
    <name evidence="3" type="ORF">OH136_10380</name>
</gene>
<evidence type="ECO:0000313" key="4">
    <source>
        <dbReference type="Proteomes" id="UP001208041"/>
    </source>
</evidence>
<sequence>MKNSISRRSFLGTTTAAGAVSMLPLNHARAASGEISVWKFGGTPQEVEQWALRNDAFTSANPDVGLNYSYFNGQIRRQKILAGFQTNRLADVIIAFGQDIPEFAGFGMLQPLDDIAGDKIAEWKERIVPEVFESGMHDGKLYALPTYVDMASFLAINLDAMEEAGFDRPPETWSELREYAKAMTKPDRPGLAFPATTAPVDINIFEGLAYANGGRIFDEESGKVTLNDPGVVDALQFYVDVIADGSTPASTSLTETFFRDTAQLFGQGRSAMWIGLSWLNTPWGVNDDVRWTGVPMPRPDTPTGSFEPVNAIMDGTAMLMVSARSENPEAAVEYLDFWSQDDQLEIWGGQPEIARIPAGKAAWDNAELKEAWPNWVKSYEEGSLFAGAAPMPRFIGVSAIESALGTAIQQAVLGQKTPQEALDEATTAAQAQIDLIRG</sequence>
<evidence type="ECO:0000313" key="3">
    <source>
        <dbReference type="EMBL" id="MCV6824961.1"/>
    </source>
</evidence>
<dbReference type="Gene3D" id="3.40.190.10">
    <property type="entry name" value="Periplasmic binding protein-like II"/>
    <property type="match status" value="1"/>
</dbReference>
<evidence type="ECO:0000256" key="1">
    <source>
        <dbReference type="ARBA" id="ARBA00004418"/>
    </source>
</evidence>
<evidence type="ECO:0000256" key="2">
    <source>
        <dbReference type="ARBA" id="ARBA00008520"/>
    </source>
</evidence>
<dbReference type="Pfam" id="PF01547">
    <property type="entry name" value="SBP_bac_1"/>
    <property type="match status" value="1"/>
</dbReference>
<dbReference type="InterPro" id="IPR050490">
    <property type="entry name" value="Bact_solute-bd_prot1"/>
</dbReference>
<dbReference type="PANTHER" id="PTHR43649:SF12">
    <property type="entry name" value="DIACETYLCHITOBIOSE BINDING PROTEIN DASA"/>
    <property type="match status" value="1"/>
</dbReference>
<dbReference type="EMBL" id="JAOYFC010000002">
    <property type="protein sequence ID" value="MCV6824961.1"/>
    <property type="molecule type" value="Genomic_DNA"/>
</dbReference>
<comment type="subcellular location">
    <subcellularLocation>
        <location evidence="1">Periplasm</location>
    </subcellularLocation>
</comment>
<comment type="similarity">
    <text evidence="2">Belongs to the bacterial solute-binding protein 1 family.</text>
</comment>
<keyword evidence="4" id="KW-1185">Reference proteome</keyword>
<dbReference type="RefSeq" id="WP_263953811.1">
    <property type="nucleotide sequence ID" value="NZ_JAOYFC010000002.1"/>
</dbReference>
<comment type="caution">
    <text evidence="3">The sequence shown here is derived from an EMBL/GenBank/DDBJ whole genome shotgun (WGS) entry which is preliminary data.</text>
</comment>
<dbReference type="PROSITE" id="PS51318">
    <property type="entry name" value="TAT"/>
    <property type="match status" value="1"/>
</dbReference>
<dbReference type="AlphaFoldDB" id="A0AAE3J1N8"/>
<dbReference type="Proteomes" id="UP001208041">
    <property type="component" value="Unassembled WGS sequence"/>
</dbReference>
<name>A0AAE3J1N8_9RHOB</name>
<accession>A0AAE3J1N8</accession>
<dbReference type="SUPFAM" id="SSF53850">
    <property type="entry name" value="Periplasmic binding protein-like II"/>
    <property type="match status" value="1"/>
</dbReference>
<proteinExistence type="inferred from homology"/>
<dbReference type="GO" id="GO:0042597">
    <property type="term" value="C:periplasmic space"/>
    <property type="evidence" value="ECO:0007669"/>
    <property type="project" value="UniProtKB-SubCell"/>
</dbReference>
<dbReference type="InterPro" id="IPR006311">
    <property type="entry name" value="TAT_signal"/>
</dbReference>
<organism evidence="3 4">
    <name type="scientific">Halocynthiibacter halioticoli</name>
    <dbReference type="NCBI Taxonomy" id="2986804"/>
    <lineage>
        <taxon>Bacteria</taxon>
        <taxon>Pseudomonadati</taxon>
        <taxon>Pseudomonadota</taxon>
        <taxon>Alphaproteobacteria</taxon>
        <taxon>Rhodobacterales</taxon>
        <taxon>Paracoccaceae</taxon>
        <taxon>Halocynthiibacter</taxon>
    </lineage>
</organism>
<dbReference type="InterPro" id="IPR019546">
    <property type="entry name" value="TAT_signal_bac_arc"/>
</dbReference>
<dbReference type="PANTHER" id="PTHR43649">
    <property type="entry name" value="ARABINOSE-BINDING PROTEIN-RELATED"/>
    <property type="match status" value="1"/>
</dbReference>
<dbReference type="NCBIfam" id="TIGR01409">
    <property type="entry name" value="TAT_signal_seq"/>
    <property type="match status" value="1"/>
</dbReference>
<reference evidence="3" key="1">
    <citation type="submission" date="2022-10" db="EMBL/GenBank/DDBJ databases">
        <authorList>
            <person name="Yue Y."/>
        </authorList>
    </citation>
    <scope>NUCLEOTIDE SEQUENCE</scope>
    <source>
        <strain evidence="3">Z654</strain>
    </source>
</reference>